<dbReference type="InterPro" id="IPR039426">
    <property type="entry name" value="TonB-dep_rcpt-like"/>
</dbReference>
<protein>
    <submittedName>
        <fullName evidence="15">TonB-dependent receptor</fullName>
    </submittedName>
</protein>
<dbReference type="InterPro" id="IPR037066">
    <property type="entry name" value="Plug_dom_sf"/>
</dbReference>
<dbReference type="PANTHER" id="PTHR32552:SF89">
    <property type="entry name" value="CATECHOLATE SIDEROPHORE RECEPTOR FIU"/>
    <property type="match status" value="1"/>
</dbReference>
<dbReference type="InterPro" id="IPR036942">
    <property type="entry name" value="Beta-barrel_TonB_sf"/>
</dbReference>
<dbReference type="PANTHER" id="PTHR32552">
    <property type="entry name" value="FERRICHROME IRON RECEPTOR-RELATED"/>
    <property type="match status" value="1"/>
</dbReference>
<reference evidence="15 16" key="1">
    <citation type="submission" date="2023-12" db="EMBL/GenBank/DDBJ databases">
        <title>Friends and Foes: Symbiotic and Algicidal bacterial influence on Karenia brevis blooms.</title>
        <authorList>
            <person name="Fei C."/>
            <person name="Mohamed A.R."/>
            <person name="Booker A."/>
            <person name="Arshad M."/>
            <person name="Klass S."/>
            <person name="Ahn S."/>
            <person name="Gilbert P.M."/>
            <person name="Heil C.A."/>
            <person name="Martinez J.M."/>
            <person name="Amin S.A."/>
        </authorList>
    </citation>
    <scope>NUCLEOTIDE SEQUENCE [LARGE SCALE GENOMIC DNA]</scope>
    <source>
        <strain evidence="15 16">CE15</strain>
    </source>
</reference>
<keyword evidence="10 12" id="KW-0472">Membrane</keyword>
<proteinExistence type="inferred from homology"/>
<keyword evidence="16" id="KW-1185">Reference proteome</keyword>
<comment type="similarity">
    <text evidence="12">Belongs to the TonB-dependent receptor family.</text>
</comment>
<keyword evidence="8" id="KW-0406">Ion transport</keyword>
<comment type="caution">
    <text evidence="15">The sequence shown here is derived from an EMBL/GenBank/DDBJ whole genome shotgun (WGS) entry which is preliminary data.</text>
</comment>
<dbReference type="Pfam" id="PF00593">
    <property type="entry name" value="TonB_dep_Rec_b-barrel"/>
    <property type="match status" value="1"/>
</dbReference>
<evidence type="ECO:0000256" key="12">
    <source>
        <dbReference type="RuleBase" id="RU003357"/>
    </source>
</evidence>
<sequence>MGRIQIKHQLGILLVIGQLLIGSWLCPAYGSENASFKLSQALIQIANRADYQLTMMPLVDEPNVVLPAHQLPLRQQLEKLLKNTQYSFAIYPELQSLVVFKRNADVENDKTWERVTITGHGANHRSILDSSVSISHLSQQQLNQHVPYSTAELFNLASGFWVEDSGGETNNNVAPRGLRGGEGYRFISLMEDGLPVVYDGIWPDFFLRQDLTTESVQIVKGGSSGIFTTNGPAAMVNFNTRKGGDTALFEAKWTQGLDYGYQRIDLFASGPLTKNMYYSTGGFYRTSNGLRAPGYTTDHGGQVKTRVDYLSAEFDLAVELKHLRDTTGFYAPIPMQNPSNPTGISPIDAGRSTLLSNELRFLSYPSENGFKTRDLADSQETSLNSLKLFFAKQLNPHIFIDNKLSISHLKNDFYTLVNQGNETLMSVQTLLAREDITAFMAQYPTARPALTYANSDEPVSLTQSLNGNGLMTFAYPLAANYSQTQWINHFSAQWLSERWQLQLGQLIAFSDYQSLPYDRWLGEILIDVKHRPQRYDVVALDSHNRVVDRLSHNGFLNFSGPAYIRGDGSLKSYSHYVNFDYDISDTLQLDIATRYEHLTLNGSVFSDVETIEPVTNLKHKTASEFAFSRSQTEKEWAYSAGVNWQFKHNNALFLRYASAFEMPRLLNLGNRIGYGDYYDDVPSDVDFAEPVDLTFFEIGWRGATDVASISASLFETRFDPLPFTVYQGLNDQHKAIFIDTKTQGLELEFLYEVNDHFSVAGVGVWQHGEFAGIPQSYNESQYNGNQITRTPKAQFRIMPTFTYKAFESTVTLAYIGKRYSDIANHFSLPAYTRLDVNLAFALSNQIKLSFSIENALNSKGLTEGNPRGSFSQTDEYYYARPIFGRHLNMSLHLTF</sequence>
<keyword evidence="7" id="KW-0408">Iron</keyword>
<dbReference type="EMBL" id="JBAWKS010000002">
    <property type="protein sequence ID" value="MEI4551375.1"/>
    <property type="molecule type" value="Genomic_DNA"/>
</dbReference>
<evidence type="ECO:0000259" key="14">
    <source>
        <dbReference type="Pfam" id="PF07715"/>
    </source>
</evidence>
<keyword evidence="5" id="KW-0812">Transmembrane</keyword>
<feature type="domain" description="TonB-dependent receptor plug" evidence="14">
    <location>
        <begin position="128"/>
        <end position="233"/>
    </location>
</feature>
<evidence type="ECO:0000256" key="11">
    <source>
        <dbReference type="ARBA" id="ARBA00023237"/>
    </source>
</evidence>
<dbReference type="Proteomes" id="UP001382455">
    <property type="component" value="Unassembled WGS sequence"/>
</dbReference>
<dbReference type="InterPro" id="IPR000531">
    <property type="entry name" value="Beta-barrel_TonB"/>
</dbReference>
<keyword evidence="2" id="KW-0813">Transport</keyword>
<dbReference type="InterPro" id="IPR012910">
    <property type="entry name" value="Plug_dom"/>
</dbReference>
<gene>
    <name evidence="15" type="ORF">WAE96_16995</name>
</gene>
<keyword evidence="3" id="KW-1134">Transmembrane beta strand</keyword>
<evidence type="ECO:0000256" key="5">
    <source>
        <dbReference type="ARBA" id="ARBA00022692"/>
    </source>
</evidence>
<evidence type="ECO:0000256" key="8">
    <source>
        <dbReference type="ARBA" id="ARBA00023065"/>
    </source>
</evidence>
<comment type="subcellular location">
    <subcellularLocation>
        <location evidence="1">Cell outer membrane</location>
        <topology evidence="1">Multi-pass membrane protein</topology>
    </subcellularLocation>
</comment>
<evidence type="ECO:0000313" key="15">
    <source>
        <dbReference type="EMBL" id="MEI4551375.1"/>
    </source>
</evidence>
<name>A0ABU8EWN0_9GAMM</name>
<keyword evidence="4" id="KW-0410">Iron transport</keyword>
<feature type="domain" description="TonB-dependent receptor-like beta-barrel" evidence="13">
    <location>
        <begin position="454"/>
        <end position="854"/>
    </location>
</feature>
<evidence type="ECO:0000256" key="1">
    <source>
        <dbReference type="ARBA" id="ARBA00004571"/>
    </source>
</evidence>
<evidence type="ECO:0000256" key="9">
    <source>
        <dbReference type="ARBA" id="ARBA00023077"/>
    </source>
</evidence>
<evidence type="ECO:0000256" key="6">
    <source>
        <dbReference type="ARBA" id="ARBA00022729"/>
    </source>
</evidence>
<keyword evidence="6" id="KW-0732">Signal</keyword>
<evidence type="ECO:0000256" key="10">
    <source>
        <dbReference type="ARBA" id="ARBA00023136"/>
    </source>
</evidence>
<evidence type="ECO:0000256" key="7">
    <source>
        <dbReference type="ARBA" id="ARBA00023004"/>
    </source>
</evidence>
<dbReference type="Gene3D" id="2.170.130.10">
    <property type="entry name" value="TonB-dependent receptor, plug domain"/>
    <property type="match status" value="1"/>
</dbReference>
<dbReference type="SUPFAM" id="SSF56935">
    <property type="entry name" value="Porins"/>
    <property type="match status" value="1"/>
</dbReference>
<evidence type="ECO:0000256" key="2">
    <source>
        <dbReference type="ARBA" id="ARBA00022448"/>
    </source>
</evidence>
<keyword evidence="9 12" id="KW-0798">TonB box</keyword>
<evidence type="ECO:0000256" key="3">
    <source>
        <dbReference type="ARBA" id="ARBA00022452"/>
    </source>
</evidence>
<dbReference type="RefSeq" id="WP_336436361.1">
    <property type="nucleotide sequence ID" value="NZ_JBAWKS010000002.1"/>
</dbReference>
<evidence type="ECO:0000256" key="4">
    <source>
        <dbReference type="ARBA" id="ARBA00022496"/>
    </source>
</evidence>
<accession>A0ABU8EWN0</accession>
<evidence type="ECO:0000313" key="16">
    <source>
        <dbReference type="Proteomes" id="UP001382455"/>
    </source>
</evidence>
<dbReference type="Gene3D" id="2.40.170.20">
    <property type="entry name" value="TonB-dependent receptor, beta-barrel domain"/>
    <property type="match status" value="1"/>
</dbReference>
<evidence type="ECO:0000259" key="13">
    <source>
        <dbReference type="Pfam" id="PF00593"/>
    </source>
</evidence>
<keyword evidence="11" id="KW-0998">Cell outer membrane</keyword>
<organism evidence="15 16">
    <name type="scientific">Pseudoalteromonas spongiae</name>
    <dbReference type="NCBI Taxonomy" id="298657"/>
    <lineage>
        <taxon>Bacteria</taxon>
        <taxon>Pseudomonadati</taxon>
        <taxon>Pseudomonadota</taxon>
        <taxon>Gammaproteobacteria</taxon>
        <taxon>Alteromonadales</taxon>
        <taxon>Pseudoalteromonadaceae</taxon>
        <taxon>Pseudoalteromonas</taxon>
    </lineage>
</organism>
<keyword evidence="15" id="KW-0675">Receptor</keyword>
<dbReference type="Pfam" id="PF07715">
    <property type="entry name" value="Plug"/>
    <property type="match status" value="1"/>
</dbReference>